<dbReference type="InterPro" id="IPR029052">
    <property type="entry name" value="Metallo-depent_PP-like"/>
</dbReference>
<evidence type="ECO:0000313" key="6">
    <source>
        <dbReference type="EMBL" id="AFU99401.1"/>
    </source>
</evidence>
<keyword evidence="2" id="KW-0378">Hydrolase</keyword>
<dbReference type="AlphaFoldDB" id="K4KK71"/>
<evidence type="ECO:0000256" key="1">
    <source>
        <dbReference type="ARBA" id="ARBA00022723"/>
    </source>
</evidence>
<gene>
    <name evidence="6" type="ordered locus">M5M_11120</name>
</gene>
<reference evidence="6 7" key="1">
    <citation type="journal article" date="2013" name="Genome Announc.">
        <title>Complete genome sequence of Simiduia agarivorans SA1(T), a marine bacterium able to degrade a variety of polysaccharides.</title>
        <authorList>
            <person name="Lin S.Y."/>
            <person name="Shieh W.Y."/>
            <person name="Chen J.S."/>
            <person name="Tang S.L."/>
        </authorList>
    </citation>
    <scope>NUCLEOTIDE SEQUENCE [LARGE SCALE GENOMIC DNA]</scope>
    <source>
        <strain evidence="7">DSM 21679 / JCM 13881 / BCRC 17597 / SA1</strain>
    </source>
</reference>
<dbReference type="eggNOG" id="COG1409">
    <property type="taxonomic scope" value="Bacteria"/>
</dbReference>
<keyword evidence="1" id="KW-0479">Metal-binding</keyword>
<evidence type="ECO:0000256" key="3">
    <source>
        <dbReference type="ARBA" id="ARBA00023004"/>
    </source>
</evidence>
<dbReference type="GO" id="GO:0004112">
    <property type="term" value="F:cyclic-nucleotide phosphodiesterase activity"/>
    <property type="evidence" value="ECO:0007669"/>
    <property type="project" value="InterPro"/>
</dbReference>
<evidence type="ECO:0000256" key="2">
    <source>
        <dbReference type="ARBA" id="ARBA00022801"/>
    </source>
</evidence>
<dbReference type="PANTHER" id="PTHR42988">
    <property type="entry name" value="PHOSPHOHYDROLASE"/>
    <property type="match status" value="1"/>
</dbReference>
<dbReference type="SUPFAM" id="SSF56300">
    <property type="entry name" value="Metallo-dependent phosphatases"/>
    <property type="match status" value="1"/>
</dbReference>
<dbReference type="GO" id="GO:0046872">
    <property type="term" value="F:metal ion binding"/>
    <property type="evidence" value="ECO:0007669"/>
    <property type="project" value="UniProtKB-KW"/>
</dbReference>
<dbReference type="Pfam" id="PF00149">
    <property type="entry name" value="Metallophos"/>
    <property type="match status" value="1"/>
</dbReference>
<dbReference type="InterPro" id="IPR050884">
    <property type="entry name" value="CNP_phosphodiesterase-III"/>
</dbReference>
<proteinExistence type="inferred from homology"/>
<name>K4KK71_SIMAS</name>
<dbReference type="NCBIfam" id="NF008359">
    <property type="entry name" value="PRK11148.1"/>
    <property type="match status" value="1"/>
</dbReference>
<keyword evidence="7" id="KW-1185">Reference proteome</keyword>
<dbReference type="InterPro" id="IPR026575">
    <property type="entry name" value="GpdQ/CpdA-like"/>
</dbReference>
<dbReference type="KEGG" id="saga:M5M_11120"/>
<dbReference type="STRING" id="1117647.M5M_11120"/>
<protein>
    <submittedName>
        <fullName evidence="6">Icc protein</fullName>
    </submittedName>
</protein>
<dbReference type="Proteomes" id="UP000000466">
    <property type="component" value="Chromosome"/>
</dbReference>
<dbReference type="HOGENOM" id="CLU_070320_0_0_6"/>
<dbReference type="Gene3D" id="3.60.21.10">
    <property type="match status" value="1"/>
</dbReference>
<comment type="similarity">
    <text evidence="4">Belongs to the cyclic nucleotide phosphodiesterase class-III family.</text>
</comment>
<dbReference type="RefSeq" id="WP_015047565.1">
    <property type="nucleotide sequence ID" value="NC_018868.3"/>
</dbReference>
<dbReference type="InterPro" id="IPR004843">
    <property type="entry name" value="Calcineurin-like_PHP"/>
</dbReference>
<accession>K4KK71</accession>
<evidence type="ECO:0000259" key="5">
    <source>
        <dbReference type="Pfam" id="PF00149"/>
    </source>
</evidence>
<keyword evidence="3" id="KW-0408">Iron</keyword>
<dbReference type="EMBL" id="CP003746">
    <property type="protein sequence ID" value="AFU99401.1"/>
    <property type="molecule type" value="Genomic_DNA"/>
</dbReference>
<feature type="domain" description="Calcineurin-like phosphoesterase" evidence="5">
    <location>
        <begin position="15"/>
        <end position="201"/>
    </location>
</feature>
<dbReference type="CDD" id="cd07402">
    <property type="entry name" value="MPP_GpdQ"/>
    <property type="match status" value="1"/>
</dbReference>
<dbReference type="OrthoDB" id="9784378at2"/>
<organism evidence="6 7">
    <name type="scientific">Simiduia agarivorans (strain DSM 21679 / JCM 13881 / BCRC 17597 / SA1)</name>
    <dbReference type="NCBI Taxonomy" id="1117647"/>
    <lineage>
        <taxon>Bacteria</taxon>
        <taxon>Pseudomonadati</taxon>
        <taxon>Pseudomonadota</taxon>
        <taxon>Gammaproteobacteria</taxon>
        <taxon>Cellvibrionales</taxon>
        <taxon>Cellvibrionaceae</taxon>
        <taxon>Simiduia</taxon>
    </lineage>
</organism>
<dbReference type="PANTHER" id="PTHR42988:SF2">
    <property type="entry name" value="CYCLIC NUCLEOTIDE PHOSPHODIESTERASE CBUA0032-RELATED"/>
    <property type="match status" value="1"/>
</dbReference>
<evidence type="ECO:0000313" key="7">
    <source>
        <dbReference type="Proteomes" id="UP000000466"/>
    </source>
</evidence>
<evidence type="ECO:0000256" key="4">
    <source>
        <dbReference type="ARBA" id="ARBA00025742"/>
    </source>
</evidence>
<sequence>MDFPDNIAFPANRPLRLLQITDCHLGEYPGEELLGLNTDESFKDVLVRLAQDDADLIINTGDVSSHGHVGSYARYQALLDKVTRVPHAWIPGNHDEPSAMYDAMPGQQRIRLIDAGQWQFILLSSHVPGQEYGNLDQAELAFLEQQLNADARPALVFMHHQPVPVGSAWIDQYIVRSHQAFFDIVDRFAQVKGVIWGHVHQNVDRPRKHMRLLASPSTCIQFLPDSDDFALDPAMPGYRWLELYADGRLETGVVRIDHKNYPIDFSSPGY</sequence>